<sequence length="76" mass="8797">MMDLRFRPAHPWVFCDTTLAEIKPIAHSSTSIDGLPLERSLDHKERRNDDVGLKRLRNAKSSFPRRLRLGDALQRS</sequence>
<protein>
    <submittedName>
        <fullName evidence="1">Uncharacterized protein</fullName>
    </submittedName>
</protein>
<comment type="caution">
    <text evidence="1">The sequence shown here is derived from an EMBL/GenBank/DDBJ whole genome shotgun (WGS) entry which is preliminary data.</text>
</comment>
<accession>A0A5B0M847</accession>
<name>A0A5B0M847_PUCGR</name>
<proteinExistence type="predicted"/>
<dbReference type="EMBL" id="VSWC01000170">
    <property type="protein sequence ID" value="KAA1072170.1"/>
    <property type="molecule type" value="Genomic_DNA"/>
</dbReference>
<keyword evidence="2" id="KW-1185">Reference proteome</keyword>
<evidence type="ECO:0000313" key="1">
    <source>
        <dbReference type="EMBL" id="KAA1072170.1"/>
    </source>
</evidence>
<dbReference type="AlphaFoldDB" id="A0A5B0M847"/>
<dbReference type="Proteomes" id="UP000324748">
    <property type="component" value="Unassembled WGS sequence"/>
</dbReference>
<evidence type="ECO:0000313" key="2">
    <source>
        <dbReference type="Proteomes" id="UP000324748"/>
    </source>
</evidence>
<gene>
    <name evidence="1" type="ORF">PGT21_029204</name>
</gene>
<reference evidence="1 2" key="1">
    <citation type="submission" date="2019-05" db="EMBL/GenBank/DDBJ databases">
        <title>Emergence of the Ug99 lineage of the wheat stem rust pathogen through somatic hybridization.</title>
        <authorList>
            <person name="Li F."/>
            <person name="Upadhyaya N.M."/>
            <person name="Sperschneider J."/>
            <person name="Matny O."/>
            <person name="Nguyen-Phuc H."/>
            <person name="Mago R."/>
            <person name="Raley C."/>
            <person name="Miller M.E."/>
            <person name="Silverstein K.A.T."/>
            <person name="Henningsen E."/>
            <person name="Hirsch C.D."/>
            <person name="Visser B."/>
            <person name="Pretorius Z.A."/>
            <person name="Steffenson B.J."/>
            <person name="Schwessinger B."/>
            <person name="Dodds P.N."/>
            <person name="Figueroa M."/>
        </authorList>
    </citation>
    <scope>NUCLEOTIDE SEQUENCE [LARGE SCALE GENOMIC DNA]</scope>
    <source>
        <strain evidence="1">21-0</strain>
    </source>
</reference>
<organism evidence="1 2">
    <name type="scientific">Puccinia graminis f. sp. tritici</name>
    <dbReference type="NCBI Taxonomy" id="56615"/>
    <lineage>
        <taxon>Eukaryota</taxon>
        <taxon>Fungi</taxon>
        <taxon>Dikarya</taxon>
        <taxon>Basidiomycota</taxon>
        <taxon>Pucciniomycotina</taxon>
        <taxon>Pucciniomycetes</taxon>
        <taxon>Pucciniales</taxon>
        <taxon>Pucciniaceae</taxon>
        <taxon>Puccinia</taxon>
    </lineage>
</organism>